<keyword evidence="1" id="KW-0805">Transcription regulation</keyword>
<protein>
    <submittedName>
        <fullName evidence="5">AraC family transcriptional regulator, exoenzyme S synthesis regulatory protein ExsA</fullName>
    </submittedName>
</protein>
<gene>
    <name evidence="5" type="ORF">T190423A01A_10608</name>
</gene>
<dbReference type="Pfam" id="PF12833">
    <property type="entry name" value="HTH_18"/>
    <property type="match status" value="1"/>
</dbReference>
<evidence type="ECO:0000256" key="2">
    <source>
        <dbReference type="ARBA" id="ARBA00023125"/>
    </source>
</evidence>
<reference evidence="5 6" key="1">
    <citation type="submission" date="2024-05" db="EMBL/GenBank/DDBJ databases">
        <authorList>
            <person name="Duchaud E."/>
        </authorList>
    </citation>
    <scope>NUCLEOTIDE SEQUENCE [LARGE SCALE GENOMIC DNA]</scope>
    <source>
        <strain evidence="5">Ena-SAMPLE-TAB-13-05-2024-13:56:06:370-140308</strain>
    </source>
</reference>
<feature type="domain" description="HTH araC/xylS-type" evidence="4">
    <location>
        <begin position="175"/>
        <end position="273"/>
    </location>
</feature>
<dbReference type="InterPro" id="IPR018060">
    <property type="entry name" value="HTH_AraC"/>
</dbReference>
<dbReference type="SMART" id="SM00342">
    <property type="entry name" value="HTH_ARAC"/>
    <property type="match status" value="1"/>
</dbReference>
<dbReference type="RefSeq" id="WP_348714602.1">
    <property type="nucleotide sequence ID" value="NZ_CAXJIO010000010.1"/>
</dbReference>
<dbReference type="InterPro" id="IPR009057">
    <property type="entry name" value="Homeodomain-like_sf"/>
</dbReference>
<keyword evidence="6" id="KW-1185">Reference proteome</keyword>
<keyword evidence="2" id="KW-0238">DNA-binding</keyword>
<evidence type="ECO:0000256" key="3">
    <source>
        <dbReference type="ARBA" id="ARBA00023163"/>
    </source>
</evidence>
<dbReference type="Gene3D" id="1.10.10.60">
    <property type="entry name" value="Homeodomain-like"/>
    <property type="match status" value="1"/>
</dbReference>
<keyword evidence="3" id="KW-0804">Transcription</keyword>
<comment type="caution">
    <text evidence="5">The sequence shown here is derived from an EMBL/GenBank/DDBJ whole genome shotgun (WGS) entry which is preliminary data.</text>
</comment>
<proteinExistence type="predicted"/>
<dbReference type="EMBL" id="CAXJIO010000010">
    <property type="protein sequence ID" value="CAL2102045.1"/>
    <property type="molecule type" value="Genomic_DNA"/>
</dbReference>
<evidence type="ECO:0000259" key="4">
    <source>
        <dbReference type="PROSITE" id="PS01124"/>
    </source>
</evidence>
<evidence type="ECO:0000256" key="1">
    <source>
        <dbReference type="ARBA" id="ARBA00023015"/>
    </source>
</evidence>
<dbReference type="Proteomes" id="UP001497527">
    <property type="component" value="Unassembled WGS sequence"/>
</dbReference>
<dbReference type="PANTHER" id="PTHR43280:SF2">
    <property type="entry name" value="HTH-TYPE TRANSCRIPTIONAL REGULATOR EXSA"/>
    <property type="match status" value="1"/>
</dbReference>
<dbReference type="PANTHER" id="PTHR43280">
    <property type="entry name" value="ARAC-FAMILY TRANSCRIPTIONAL REGULATOR"/>
    <property type="match status" value="1"/>
</dbReference>
<sequence length="275" mass="32608">MSIINIPEQLISEEVKKDAYIIDYEHHIISSRQRVSFDFYTISFLMEGVKEIYSSNESEEILASNFLIVKRGNCLMTETLSTSSNYRSKLITFSNDFLLEFINKYNININYEENNETKLYRVLPFDNYIKLYIKSLNILPSDRMQQAKIEELLIYCYETYGNEFFSFLKADRYSSSLRQVIEKHITKGLSVDELAFLCNMSLSTFKRAFYQEYQSTPSKWIKKRRLELSKNDLKDKYLRASDIYLKYGFGSLSRYISAFKKEYGITPKQFQQHSK</sequence>
<dbReference type="SUPFAM" id="SSF46689">
    <property type="entry name" value="Homeodomain-like"/>
    <property type="match status" value="2"/>
</dbReference>
<dbReference type="PROSITE" id="PS01124">
    <property type="entry name" value="HTH_ARAC_FAMILY_2"/>
    <property type="match status" value="1"/>
</dbReference>
<dbReference type="InterPro" id="IPR054015">
    <property type="entry name" value="ExsA-like_N"/>
</dbReference>
<name>A0ABM9P8Z8_9FLAO</name>
<evidence type="ECO:0000313" key="6">
    <source>
        <dbReference type="Proteomes" id="UP001497527"/>
    </source>
</evidence>
<accession>A0ABM9P8Z8</accession>
<organism evidence="5 6">
    <name type="scientific">Tenacibaculum polynesiense</name>
    <dbReference type="NCBI Taxonomy" id="3137857"/>
    <lineage>
        <taxon>Bacteria</taxon>
        <taxon>Pseudomonadati</taxon>
        <taxon>Bacteroidota</taxon>
        <taxon>Flavobacteriia</taxon>
        <taxon>Flavobacteriales</taxon>
        <taxon>Flavobacteriaceae</taxon>
        <taxon>Tenacibaculum</taxon>
    </lineage>
</organism>
<dbReference type="Pfam" id="PF22200">
    <property type="entry name" value="ExsA_N"/>
    <property type="match status" value="1"/>
</dbReference>
<evidence type="ECO:0000313" key="5">
    <source>
        <dbReference type="EMBL" id="CAL2102045.1"/>
    </source>
</evidence>